<dbReference type="PaxDb" id="2903-EOD05248"/>
<dbReference type="PROSITE" id="PS51886">
    <property type="entry name" value="TLDC"/>
    <property type="match status" value="1"/>
</dbReference>
<evidence type="ECO:0000256" key="1">
    <source>
        <dbReference type="ARBA" id="ARBA00004173"/>
    </source>
</evidence>
<evidence type="ECO:0000259" key="5">
    <source>
        <dbReference type="PROSITE" id="PS51886"/>
    </source>
</evidence>
<dbReference type="RefSeq" id="XP_005763695.1">
    <property type="nucleotide sequence ID" value="XM_005763638.1"/>
</dbReference>
<sequence>MVCTAVATPLRELREERWKAVAKAGVAKAGPLVAPAFDATKTSERRTELHEINEDGSGGEFNADVSRMRRAALRLIAAMRLGGEDFDVERARRILLSVHLRDELLRHLPAPLSIREWTRIFTTEDDGALSNAYRMCQQRPGPTILLVMDSKGYTFGAFLSQPLQVQARLAYFGTDDAVQPLRSAACELPEACPGQTIGTGETFLFRAYPTVEVYRWSRVNSHYIMAARDSLGLGGGGMFGLWLDTNLAYGSSNTSSTFGNPCLASSEDFEIVAVEIWGFV</sequence>
<evidence type="ECO:0000313" key="7">
    <source>
        <dbReference type="Proteomes" id="UP000013827"/>
    </source>
</evidence>
<evidence type="ECO:0000256" key="4">
    <source>
        <dbReference type="ARBA" id="ARBA00040604"/>
    </source>
</evidence>
<dbReference type="Pfam" id="PF07534">
    <property type="entry name" value="TLD"/>
    <property type="match status" value="2"/>
</dbReference>
<dbReference type="KEGG" id="ehx:EMIHUDRAFT_198863"/>
<comment type="subcellular location">
    <subcellularLocation>
        <location evidence="1">Mitochondrion</location>
    </subcellularLocation>
</comment>
<dbReference type="PANTHER" id="PTHR23354:SF62">
    <property type="entry name" value="MUSTARD, ISOFORM V"/>
    <property type="match status" value="1"/>
</dbReference>
<reference evidence="6" key="2">
    <citation type="submission" date="2024-10" db="UniProtKB">
        <authorList>
            <consortium name="EnsemblProtists"/>
        </authorList>
    </citation>
    <scope>IDENTIFICATION</scope>
</reference>
<dbReference type="KEGG" id="ehx:EMIHUDRAFT_247989"/>
<dbReference type="HOGENOM" id="CLU_029204_4_0_1"/>
<dbReference type="GeneID" id="17251595"/>
<protein>
    <recommendedName>
        <fullName evidence="4">Oxidation resistance protein 1</fullName>
    </recommendedName>
</protein>
<feature type="domain" description="TLDc" evidence="5">
    <location>
        <begin position="94"/>
        <end position="280"/>
    </location>
</feature>
<evidence type="ECO:0000313" key="6">
    <source>
        <dbReference type="EnsemblProtists" id="EOD05248"/>
    </source>
</evidence>
<dbReference type="GO" id="GO:0005739">
    <property type="term" value="C:mitochondrion"/>
    <property type="evidence" value="ECO:0007669"/>
    <property type="project" value="UniProtKB-SubCell"/>
</dbReference>
<dbReference type="eggNOG" id="KOG2372">
    <property type="taxonomic scope" value="Eukaryota"/>
</dbReference>
<organism evidence="6 7">
    <name type="scientific">Emiliania huxleyi (strain CCMP1516)</name>
    <dbReference type="NCBI Taxonomy" id="280463"/>
    <lineage>
        <taxon>Eukaryota</taxon>
        <taxon>Haptista</taxon>
        <taxon>Haptophyta</taxon>
        <taxon>Prymnesiophyceae</taxon>
        <taxon>Isochrysidales</taxon>
        <taxon>Noelaerhabdaceae</taxon>
        <taxon>Emiliania</taxon>
    </lineage>
</organism>
<keyword evidence="7" id="KW-1185">Reference proteome</keyword>
<dbReference type="AlphaFoldDB" id="A0A0D3I1W3"/>
<proteinExistence type="inferred from homology"/>
<name>A0A0D3I1W3_EMIH1</name>
<evidence type="ECO:0000256" key="2">
    <source>
        <dbReference type="ARBA" id="ARBA00009540"/>
    </source>
</evidence>
<dbReference type="EnsemblProtists" id="EOD05248">
    <property type="protein sequence ID" value="EOD05248"/>
    <property type="gene ID" value="EMIHUDRAFT_198863"/>
</dbReference>
<accession>A0A0D3I1W3</accession>
<evidence type="ECO:0000256" key="3">
    <source>
        <dbReference type="ARBA" id="ARBA00023128"/>
    </source>
</evidence>
<comment type="similarity">
    <text evidence="2">Belongs to the OXR1 family.</text>
</comment>
<dbReference type="InterPro" id="IPR006571">
    <property type="entry name" value="TLDc_dom"/>
</dbReference>
<dbReference type="RefSeq" id="XP_005757677.1">
    <property type="nucleotide sequence ID" value="XM_005757620.1"/>
</dbReference>
<reference evidence="7" key="1">
    <citation type="journal article" date="2013" name="Nature">
        <title>Pan genome of the phytoplankton Emiliania underpins its global distribution.</title>
        <authorList>
            <person name="Read B.A."/>
            <person name="Kegel J."/>
            <person name="Klute M.J."/>
            <person name="Kuo A."/>
            <person name="Lefebvre S.C."/>
            <person name="Maumus F."/>
            <person name="Mayer C."/>
            <person name="Miller J."/>
            <person name="Monier A."/>
            <person name="Salamov A."/>
            <person name="Young J."/>
            <person name="Aguilar M."/>
            <person name="Claverie J.M."/>
            <person name="Frickenhaus S."/>
            <person name="Gonzalez K."/>
            <person name="Herman E.K."/>
            <person name="Lin Y.C."/>
            <person name="Napier J."/>
            <person name="Ogata H."/>
            <person name="Sarno A.F."/>
            <person name="Shmutz J."/>
            <person name="Schroeder D."/>
            <person name="de Vargas C."/>
            <person name="Verret F."/>
            <person name="von Dassow P."/>
            <person name="Valentin K."/>
            <person name="Van de Peer Y."/>
            <person name="Wheeler G."/>
            <person name="Dacks J.B."/>
            <person name="Delwiche C.F."/>
            <person name="Dyhrman S.T."/>
            <person name="Glockner G."/>
            <person name="John U."/>
            <person name="Richards T."/>
            <person name="Worden A.Z."/>
            <person name="Zhang X."/>
            <person name="Grigoriev I.V."/>
            <person name="Allen A.E."/>
            <person name="Bidle K."/>
            <person name="Borodovsky M."/>
            <person name="Bowler C."/>
            <person name="Brownlee C."/>
            <person name="Cock J.M."/>
            <person name="Elias M."/>
            <person name="Gladyshev V.N."/>
            <person name="Groth M."/>
            <person name="Guda C."/>
            <person name="Hadaegh A."/>
            <person name="Iglesias-Rodriguez M.D."/>
            <person name="Jenkins J."/>
            <person name="Jones B.M."/>
            <person name="Lawson T."/>
            <person name="Leese F."/>
            <person name="Lindquist E."/>
            <person name="Lobanov A."/>
            <person name="Lomsadze A."/>
            <person name="Malik S.B."/>
            <person name="Marsh M.E."/>
            <person name="Mackinder L."/>
            <person name="Mock T."/>
            <person name="Mueller-Roeber B."/>
            <person name="Pagarete A."/>
            <person name="Parker M."/>
            <person name="Probert I."/>
            <person name="Quesneville H."/>
            <person name="Raines C."/>
            <person name="Rensing S.A."/>
            <person name="Riano-Pachon D.M."/>
            <person name="Richier S."/>
            <person name="Rokitta S."/>
            <person name="Shiraiwa Y."/>
            <person name="Soanes D.M."/>
            <person name="van der Giezen M."/>
            <person name="Wahlund T.M."/>
            <person name="Williams B."/>
            <person name="Wilson W."/>
            <person name="Wolfe G."/>
            <person name="Wurch L.L."/>
        </authorList>
    </citation>
    <scope>NUCLEOTIDE SEQUENCE</scope>
</reference>
<dbReference type="Proteomes" id="UP000013827">
    <property type="component" value="Unassembled WGS sequence"/>
</dbReference>
<dbReference type="PANTHER" id="PTHR23354">
    <property type="entry name" value="NUCLEOLAR PROTEIN 7/ESTROGEN RECEPTOR COACTIVATOR-RELATED"/>
    <property type="match status" value="1"/>
</dbReference>
<dbReference type="GeneID" id="17257415"/>
<dbReference type="EnsemblProtists" id="EOD11266">
    <property type="protein sequence ID" value="EOD11266"/>
    <property type="gene ID" value="EMIHUDRAFT_247989"/>
</dbReference>
<dbReference type="SMART" id="SM00584">
    <property type="entry name" value="TLDc"/>
    <property type="match status" value="1"/>
</dbReference>
<keyword evidence="3" id="KW-0496">Mitochondrion</keyword>